<feature type="transmembrane region" description="Helical" evidence="7">
    <location>
        <begin position="311"/>
        <end position="340"/>
    </location>
</feature>
<gene>
    <name evidence="10" type="ORF">J8J14_03890</name>
</gene>
<proteinExistence type="inferred from homology"/>
<feature type="domain" description="MacB-like periplasmic core" evidence="9">
    <location>
        <begin position="21"/>
        <end position="227"/>
    </location>
</feature>
<dbReference type="EMBL" id="JAGIZB010000003">
    <property type="protein sequence ID" value="MBP0443913.1"/>
    <property type="molecule type" value="Genomic_DNA"/>
</dbReference>
<keyword evidence="11" id="KW-1185">Reference proteome</keyword>
<comment type="subcellular location">
    <subcellularLocation>
        <location evidence="1">Cell membrane</location>
        <topology evidence="1">Multi-pass membrane protein</topology>
    </subcellularLocation>
</comment>
<keyword evidence="2" id="KW-1003">Cell membrane</keyword>
<dbReference type="PANTHER" id="PTHR30572">
    <property type="entry name" value="MEMBRANE COMPONENT OF TRANSPORTER-RELATED"/>
    <property type="match status" value="1"/>
</dbReference>
<evidence type="ECO:0000256" key="5">
    <source>
        <dbReference type="ARBA" id="ARBA00023136"/>
    </source>
</evidence>
<evidence type="ECO:0000259" key="8">
    <source>
        <dbReference type="Pfam" id="PF02687"/>
    </source>
</evidence>
<evidence type="ECO:0000256" key="3">
    <source>
        <dbReference type="ARBA" id="ARBA00022692"/>
    </source>
</evidence>
<keyword evidence="3 7" id="KW-0812">Transmembrane</keyword>
<comment type="similarity">
    <text evidence="6">Belongs to the ABC-4 integral membrane protein family.</text>
</comment>
<evidence type="ECO:0000313" key="11">
    <source>
        <dbReference type="Proteomes" id="UP000681594"/>
    </source>
</evidence>
<evidence type="ECO:0000256" key="2">
    <source>
        <dbReference type="ARBA" id="ARBA00022475"/>
    </source>
</evidence>
<organism evidence="10 11">
    <name type="scientific">Pararoseomonas baculiformis</name>
    <dbReference type="NCBI Taxonomy" id="2820812"/>
    <lineage>
        <taxon>Bacteria</taxon>
        <taxon>Pseudomonadati</taxon>
        <taxon>Pseudomonadota</taxon>
        <taxon>Alphaproteobacteria</taxon>
        <taxon>Acetobacterales</taxon>
        <taxon>Acetobacteraceae</taxon>
        <taxon>Pararoseomonas</taxon>
    </lineage>
</organism>
<protein>
    <submittedName>
        <fullName evidence="10">ABC transporter permease</fullName>
    </submittedName>
</protein>
<accession>A0ABS4AAA5</accession>
<reference evidence="10 11" key="1">
    <citation type="submission" date="2021-03" db="EMBL/GenBank/DDBJ databases">
        <authorList>
            <person name="So Y."/>
        </authorList>
    </citation>
    <scope>NUCLEOTIDE SEQUENCE [LARGE SCALE GENOMIC DNA]</scope>
    <source>
        <strain evidence="10 11">SSH11</strain>
    </source>
</reference>
<evidence type="ECO:0000256" key="7">
    <source>
        <dbReference type="SAM" id="Phobius"/>
    </source>
</evidence>
<name>A0ABS4AAA5_9PROT</name>
<comment type="caution">
    <text evidence="10">The sequence shown here is derived from an EMBL/GenBank/DDBJ whole genome shotgun (WGS) entry which is preliminary data.</text>
</comment>
<dbReference type="Pfam" id="PF12704">
    <property type="entry name" value="MacB_PCD"/>
    <property type="match status" value="1"/>
</dbReference>
<dbReference type="Proteomes" id="UP000681594">
    <property type="component" value="Unassembled WGS sequence"/>
</dbReference>
<dbReference type="InterPro" id="IPR050250">
    <property type="entry name" value="Macrolide_Exporter_MacB"/>
</dbReference>
<evidence type="ECO:0000256" key="1">
    <source>
        <dbReference type="ARBA" id="ARBA00004651"/>
    </source>
</evidence>
<keyword evidence="4 7" id="KW-1133">Transmembrane helix</keyword>
<feature type="transmembrane region" description="Helical" evidence="7">
    <location>
        <begin position="352"/>
        <end position="371"/>
    </location>
</feature>
<evidence type="ECO:0000313" key="10">
    <source>
        <dbReference type="EMBL" id="MBP0443913.1"/>
    </source>
</evidence>
<sequence>MFGRVIREALAGLLAARQRAVLALLGIVVGAGAVIAMLNVGAIARNETVRQFREMGTDILMLRTGGFSGAFNPADLEALPALVPAIEDVAPFAIGGGVVGHEGMTQTVSTLGTTGSFARAARLPLAQGRFLTEHDRYELFAVLGARLAADLSSPFAPVRIGSQLRMGRYVFTVVGILAPVLPSPMMPVDVDGTLFVSIPNARRVMPDSGISTVMVRLRPDADPEAATIPIRRHLEPRLRDGGLNVQSARQLIAGMAGQMRLFTVLLGAIGAIALLLGGVGVMNIMIISIAERRREIGIRLAIGARRAEIRSLFLAEAVILALAGGLLGIAVGIAGAYGFARVSGWEFILSPAAAPLGAGVSAAVGIFFGFYPAVMASRLDPIEALRSE</sequence>
<dbReference type="PANTHER" id="PTHR30572:SF4">
    <property type="entry name" value="ABC TRANSPORTER PERMEASE YTRF"/>
    <property type="match status" value="1"/>
</dbReference>
<dbReference type="RefSeq" id="WP_209378148.1">
    <property type="nucleotide sequence ID" value="NZ_JAGIZB010000003.1"/>
</dbReference>
<feature type="domain" description="ABC3 transporter permease C-terminal" evidence="8">
    <location>
        <begin position="268"/>
        <end position="381"/>
    </location>
</feature>
<keyword evidence="5 7" id="KW-0472">Membrane</keyword>
<feature type="transmembrane region" description="Helical" evidence="7">
    <location>
        <begin position="264"/>
        <end position="290"/>
    </location>
</feature>
<evidence type="ECO:0000256" key="4">
    <source>
        <dbReference type="ARBA" id="ARBA00022989"/>
    </source>
</evidence>
<dbReference type="InterPro" id="IPR003838">
    <property type="entry name" value="ABC3_permease_C"/>
</dbReference>
<evidence type="ECO:0000256" key="6">
    <source>
        <dbReference type="ARBA" id="ARBA00038076"/>
    </source>
</evidence>
<dbReference type="Pfam" id="PF02687">
    <property type="entry name" value="FtsX"/>
    <property type="match status" value="1"/>
</dbReference>
<feature type="transmembrane region" description="Helical" evidence="7">
    <location>
        <begin position="20"/>
        <end position="44"/>
    </location>
</feature>
<dbReference type="InterPro" id="IPR025857">
    <property type="entry name" value="MacB_PCD"/>
</dbReference>
<evidence type="ECO:0000259" key="9">
    <source>
        <dbReference type="Pfam" id="PF12704"/>
    </source>
</evidence>